<proteinExistence type="inferred from homology"/>
<dbReference type="GO" id="GO:0006508">
    <property type="term" value="P:proteolysis"/>
    <property type="evidence" value="ECO:0007669"/>
    <property type="project" value="UniProtKB-KW"/>
</dbReference>
<keyword evidence="8 11" id="KW-0645">Protease</keyword>
<dbReference type="PRINTS" id="PR00793">
    <property type="entry name" value="PROAMNOPTASE"/>
</dbReference>
<dbReference type="PRINTS" id="PR00111">
    <property type="entry name" value="ABHYDROLASE"/>
</dbReference>
<dbReference type="PIRSF" id="PIRSF006431">
    <property type="entry name" value="Pept_S33"/>
    <property type="match status" value="1"/>
</dbReference>
<dbReference type="EC" id="3.4.11.5" evidence="4 11"/>
<accession>A0A248UAC5</accession>
<comment type="catalytic activity">
    <reaction evidence="1 11 13">
        <text>Release of N-terminal proline from a peptide.</text>
        <dbReference type="EC" id="3.4.11.5"/>
    </reaction>
</comment>
<feature type="active site" description="Proton donor" evidence="12">
    <location>
        <position position="297"/>
    </location>
</feature>
<dbReference type="GO" id="GO:0005737">
    <property type="term" value="C:cytoplasm"/>
    <property type="evidence" value="ECO:0007669"/>
    <property type="project" value="UniProtKB-SubCell"/>
</dbReference>
<dbReference type="EMBL" id="CP022603">
    <property type="protein sequence ID" value="ASV83658.1"/>
    <property type="molecule type" value="Genomic_DNA"/>
</dbReference>
<gene>
    <name evidence="15" type="ORF">CES85_4440</name>
</gene>
<evidence type="ECO:0000256" key="6">
    <source>
        <dbReference type="ARBA" id="ARBA00022438"/>
    </source>
</evidence>
<evidence type="ECO:0000256" key="11">
    <source>
        <dbReference type="PIRNR" id="PIRNR006431"/>
    </source>
</evidence>
<name>A0A248UAC5_9HYPH</name>
<sequence>MSYPQYHPFDSGLLAVSHSNEIYWEASGNSDGKPALYLHGGPGSGLRSGNYRQRFAPEKYRVIGIDQRGCGRSRPLAIDDLDQLHLNNTKTLIEDIEAVRKHLGIDRWLVAGSSWGATLALAYAQAHPEHVSEMVLVAVTTTCREEVNWITEGIGSLFPEAWGRFDMSSLKHDGERVVEAYARRLASGSLRDRLQAARDWNQWESTHISLDPNWTPIDSRFDEMVGLAFATLVTHYWANDGFMRDGREILNSMERISHIPAVLICGRRDFSGPAITGWRLHKAWPASQLRIIETEGHGGPFSTNEMQAALTAFAGSEALQIDSHLNSR</sequence>
<dbReference type="InterPro" id="IPR005944">
    <property type="entry name" value="Pro_iminopeptidase"/>
</dbReference>
<evidence type="ECO:0000256" key="7">
    <source>
        <dbReference type="ARBA" id="ARBA00022490"/>
    </source>
</evidence>
<feature type="active site" evidence="12">
    <location>
        <position position="269"/>
    </location>
</feature>
<evidence type="ECO:0000256" key="5">
    <source>
        <dbReference type="ARBA" id="ARBA00021843"/>
    </source>
</evidence>
<dbReference type="InterPro" id="IPR002410">
    <property type="entry name" value="Peptidase_S33"/>
</dbReference>
<evidence type="ECO:0000256" key="4">
    <source>
        <dbReference type="ARBA" id="ARBA00012568"/>
    </source>
</evidence>
<feature type="domain" description="AB hydrolase-1" evidence="14">
    <location>
        <begin position="36"/>
        <end position="298"/>
    </location>
</feature>
<evidence type="ECO:0000259" key="14">
    <source>
        <dbReference type="Pfam" id="PF00561"/>
    </source>
</evidence>
<evidence type="ECO:0000313" key="15">
    <source>
        <dbReference type="EMBL" id="ASV83658.1"/>
    </source>
</evidence>
<evidence type="ECO:0000256" key="2">
    <source>
        <dbReference type="ARBA" id="ARBA00004496"/>
    </source>
</evidence>
<evidence type="ECO:0000256" key="13">
    <source>
        <dbReference type="RuleBase" id="RU003421"/>
    </source>
</evidence>
<reference evidence="15 16" key="1">
    <citation type="submission" date="2017-07" db="EMBL/GenBank/DDBJ databases">
        <title>Phylogenetic study on the rhizospheric bacterium Ochrobactrum sp. A44.</title>
        <authorList>
            <person name="Krzyzanowska D.M."/>
            <person name="Ossowicki A."/>
            <person name="Rajewska M."/>
            <person name="Maciag T."/>
            <person name="Kaczynski Z."/>
            <person name="Czerwicka M."/>
            <person name="Jafra S."/>
        </authorList>
    </citation>
    <scope>NUCLEOTIDE SEQUENCE [LARGE SCALE GENOMIC DNA]</scope>
    <source>
        <strain evidence="15 16">A44</strain>
    </source>
</reference>
<dbReference type="PANTHER" id="PTHR43722:SF1">
    <property type="entry name" value="PROLINE IMINOPEPTIDASE"/>
    <property type="match status" value="1"/>
</dbReference>
<dbReference type="OrthoDB" id="9796770at2"/>
<organism evidence="15 16">
    <name type="scientific">Ochrobactrum quorumnocens</name>
    <dbReference type="NCBI Taxonomy" id="271865"/>
    <lineage>
        <taxon>Bacteria</taxon>
        <taxon>Pseudomonadati</taxon>
        <taxon>Pseudomonadota</taxon>
        <taxon>Alphaproteobacteria</taxon>
        <taxon>Hyphomicrobiales</taxon>
        <taxon>Brucellaceae</taxon>
        <taxon>Brucella/Ochrobactrum group</taxon>
        <taxon>Ochrobactrum</taxon>
    </lineage>
</organism>
<feature type="active site" description="Nucleophile" evidence="12">
    <location>
        <position position="114"/>
    </location>
</feature>
<evidence type="ECO:0000256" key="8">
    <source>
        <dbReference type="ARBA" id="ARBA00022670"/>
    </source>
</evidence>
<evidence type="ECO:0000256" key="10">
    <source>
        <dbReference type="ARBA" id="ARBA00029605"/>
    </source>
</evidence>
<dbReference type="RefSeq" id="WP_095444584.1">
    <property type="nucleotide sequence ID" value="NZ_CP022603.1"/>
</dbReference>
<dbReference type="KEGG" id="och:CES85_4440"/>
<dbReference type="Pfam" id="PF00561">
    <property type="entry name" value="Abhydrolase_1"/>
    <property type="match status" value="1"/>
</dbReference>
<dbReference type="Gene3D" id="3.40.50.1820">
    <property type="entry name" value="alpha/beta hydrolase"/>
    <property type="match status" value="1"/>
</dbReference>
<dbReference type="InterPro" id="IPR000073">
    <property type="entry name" value="AB_hydrolase_1"/>
</dbReference>
<dbReference type="Proteomes" id="UP000215256">
    <property type="component" value="Chromosome 2"/>
</dbReference>
<dbReference type="NCBIfam" id="TIGR01249">
    <property type="entry name" value="pro_imino_pep_1"/>
    <property type="match status" value="1"/>
</dbReference>
<keyword evidence="9 11" id="KW-0378">Hydrolase</keyword>
<evidence type="ECO:0000256" key="9">
    <source>
        <dbReference type="ARBA" id="ARBA00022801"/>
    </source>
</evidence>
<evidence type="ECO:0000313" key="16">
    <source>
        <dbReference type="Proteomes" id="UP000215256"/>
    </source>
</evidence>
<keyword evidence="7 11" id="KW-0963">Cytoplasm</keyword>
<evidence type="ECO:0000256" key="3">
    <source>
        <dbReference type="ARBA" id="ARBA00010088"/>
    </source>
</evidence>
<protein>
    <recommendedName>
        <fullName evidence="5 11">Proline iminopeptidase</fullName>
        <shortName evidence="11">PIP</shortName>
        <ecNumber evidence="4 11">3.4.11.5</ecNumber>
    </recommendedName>
    <alternativeName>
        <fullName evidence="10 11">Prolyl aminopeptidase</fullName>
    </alternativeName>
</protein>
<evidence type="ECO:0000256" key="1">
    <source>
        <dbReference type="ARBA" id="ARBA00001585"/>
    </source>
</evidence>
<dbReference type="SUPFAM" id="SSF53474">
    <property type="entry name" value="alpha/beta-Hydrolases"/>
    <property type="match status" value="1"/>
</dbReference>
<dbReference type="GO" id="GO:0004177">
    <property type="term" value="F:aminopeptidase activity"/>
    <property type="evidence" value="ECO:0007669"/>
    <property type="project" value="UniProtKB-UniRule"/>
</dbReference>
<evidence type="ECO:0000256" key="12">
    <source>
        <dbReference type="PIRSR" id="PIRSR006431-1"/>
    </source>
</evidence>
<dbReference type="AlphaFoldDB" id="A0A248UAC5"/>
<comment type="similarity">
    <text evidence="3 11 13">Belongs to the peptidase S33 family.</text>
</comment>
<comment type="subcellular location">
    <subcellularLocation>
        <location evidence="2 11">Cytoplasm</location>
    </subcellularLocation>
</comment>
<dbReference type="PANTHER" id="PTHR43722">
    <property type="entry name" value="PROLINE IMINOPEPTIDASE"/>
    <property type="match status" value="1"/>
</dbReference>
<keyword evidence="6 11" id="KW-0031">Aminopeptidase</keyword>
<dbReference type="InterPro" id="IPR029058">
    <property type="entry name" value="AB_hydrolase_fold"/>
</dbReference>